<dbReference type="OrthoDB" id="7553953at2759"/>
<name>A0A0J7N7R5_LASNI</name>
<dbReference type="EMBL" id="LBMM01008691">
    <property type="protein sequence ID" value="KMQ88690.1"/>
    <property type="molecule type" value="Genomic_DNA"/>
</dbReference>
<evidence type="ECO:0000313" key="2">
    <source>
        <dbReference type="EMBL" id="KMQ88690.1"/>
    </source>
</evidence>
<keyword evidence="3" id="KW-1185">Reference proteome</keyword>
<gene>
    <name evidence="2" type="ORF">RF55_11780</name>
</gene>
<feature type="signal peptide" evidence="1">
    <location>
        <begin position="1"/>
        <end position="29"/>
    </location>
</feature>
<dbReference type="AlphaFoldDB" id="A0A0J7N7R5"/>
<evidence type="ECO:0000313" key="3">
    <source>
        <dbReference type="Proteomes" id="UP000036403"/>
    </source>
</evidence>
<protein>
    <submittedName>
        <fullName evidence="2">Uncharacterized protein</fullName>
    </submittedName>
</protein>
<feature type="chain" id="PRO_5005291077" evidence="1">
    <location>
        <begin position="30"/>
        <end position="134"/>
    </location>
</feature>
<sequence length="134" mass="14491">MIGTDRSPNLRIALLRALVLTGLTPLTPGNRISRGSWAHLRGLRLADPQFDVPSAVDAVLGADVYGMLLDNGVRHGRPGDPTAHSTIFSWVLMSAVGQPGNTSLSRIAAHHATVQPDLHLELQRFWELESVPSD</sequence>
<dbReference type="PaxDb" id="67767-A0A0J7N7R5"/>
<evidence type="ECO:0000256" key="1">
    <source>
        <dbReference type="SAM" id="SignalP"/>
    </source>
</evidence>
<keyword evidence="1" id="KW-0732">Signal</keyword>
<dbReference type="Proteomes" id="UP000036403">
    <property type="component" value="Unassembled WGS sequence"/>
</dbReference>
<proteinExistence type="predicted"/>
<reference evidence="2 3" key="1">
    <citation type="submission" date="2015-04" db="EMBL/GenBank/DDBJ databases">
        <title>Lasius niger genome sequencing.</title>
        <authorList>
            <person name="Konorov E.A."/>
            <person name="Nikitin M.A."/>
            <person name="Kirill M.V."/>
            <person name="Chang P."/>
        </authorList>
    </citation>
    <scope>NUCLEOTIDE SEQUENCE [LARGE SCALE GENOMIC DNA]</scope>
    <source>
        <tissue evidence="2">Whole</tissue>
    </source>
</reference>
<accession>A0A0J7N7R5</accession>
<comment type="caution">
    <text evidence="2">The sequence shown here is derived from an EMBL/GenBank/DDBJ whole genome shotgun (WGS) entry which is preliminary data.</text>
</comment>
<organism evidence="2 3">
    <name type="scientific">Lasius niger</name>
    <name type="common">Black garden ant</name>
    <dbReference type="NCBI Taxonomy" id="67767"/>
    <lineage>
        <taxon>Eukaryota</taxon>
        <taxon>Metazoa</taxon>
        <taxon>Ecdysozoa</taxon>
        <taxon>Arthropoda</taxon>
        <taxon>Hexapoda</taxon>
        <taxon>Insecta</taxon>
        <taxon>Pterygota</taxon>
        <taxon>Neoptera</taxon>
        <taxon>Endopterygota</taxon>
        <taxon>Hymenoptera</taxon>
        <taxon>Apocrita</taxon>
        <taxon>Aculeata</taxon>
        <taxon>Formicoidea</taxon>
        <taxon>Formicidae</taxon>
        <taxon>Formicinae</taxon>
        <taxon>Lasius</taxon>
        <taxon>Lasius</taxon>
    </lineage>
</organism>